<dbReference type="Gene3D" id="1.25.40.10">
    <property type="entry name" value="Tetratricopeptide repeat domain"/>
    <property type="match status" value="2"/>
</dbReference>
<proteinExistence type="predicted"/>
<evidence type="ECO:0000256" key="1">
    <source>
        <dbReference type="SAM" id="MobiDB-lite"/>
    </source>
</evidence>
<dbReference type="InterPro" id="IPR019734">
    <property type="entry name" value="TPR_rpt"/>
</dbReference>
<evidence type="ECO:0000313" key="4">
    <source>
        <dbReference type="Proteomes" id="UP001267878"/>
    </source>
</evidence>
<comment type="caution">
    <text evidence="3">The sequence shown here is derived from an EMBL/GenBank/DDBJ whole genome shotgun (WGS) entry which is preliminary data.</text>
</comment>
<reference evidence="3 4" key="1">
    <citation type="submission" date="2023-07" db="EMBL/GenBank/DDBJ databases">
        <title>Sorghum-associated microbial communities from plants grown in Nebraska, USA.</title>
        <authorList>
            <person name="Schachtman D."/>
        </authorList>
    </citation>
    <scope>NUCLEOTIDE SEQUENCE [LARGE SCALE GENOMIC DNA]</scope>
    <source>
        <strain evidence="3 4">BE187</strain>
    </source>
</reference>
<organism evidence="3 4">
    <name type="scientific">Agrilutibacter niabensis</name>
    <dbReference type="NCBI Taxonomy" id="380628"/>
    <lineage>
        <taxon>Bacteria</taxon>
        <taxon>Pseudomonadati</taxon>
        <taxon>Pseudomonadota</taxon>
        <taxon>Gammaproteobacteria</taxon>
        <taxon>Lysobacterales</taxon>
        <taxon>Lysobacteraceae</taxon>
        <taxon>Agrilutibacter</taxon>
    </lineage>
</organism>
<accession>A0ABU1VRX6</accession>
<dbReference type="Proteomes" id="UP001267878">
    <property type="component" value="Unassembled WGS sequence"/>
</dbReference>
<evidence type="ECO:0000256" key="2">
    <source>
        <dbReference type="SAM" id="SignalP"/>
    </source>
</evidence>
<sequence>MKAISSHRTVLAATVAAVLALGAVSQVSAQSAAQQRRADREAAKASKQGKEEKAAVTYPNATRQEPGAKASAKASPKLQKMMKLYDDEKPAEARAIADEIIGTEAFNAYDHAFAAQIAAQIAYEADDANGAIAYLDKAMAFNGLDNNSHYNAMLMKAQLQLQEDKYADGLSTIDQFLSETKSQQPEHLVIKGNALYRLEKYPEAAAVLKQAIDASPEPRADWQQLLMAAYAESGQGDQAIAMAEKVAAKSPTDKRAQMNLVAVYLQADKYDKASVVLEKLRAAGQFTEDRDYRQLYSTYLNSEGKEKQAAGVIQEGLDKGILKPDHQSYLALAQSYYFSEQPGPAIEAYKKAAPLDDDGETYLNLARLLWQEARIPEAKEAAKQAIAKGLKKPDDAKKILALPAK</sequence>
<dbReference type="InterPro" id="IPR011990">
    <property type="entry name" value="TPR-like_helical_dom_sf"/>
</dbReference>
<evidence type="ECO:0000313" key="3">
    <source>
        <dbReference type="EMBL" id="MDR7100236.1"/>
    </source>
</evidence>
<feature type="signal peptide" evidence="2">
    <location>
        <begin position="1"/>
        <end position="29"/>
    </location>
</feature>
<protein>
    <submittedName>
        <fullName evidence="3">Tetratricopeptide (TPR) repeat protein</fullName>
    </submittedName>
</protein>
<dbReference type="Pfam" id="PF13432">
    <property type="entry name" value="TPR_16"/>
    <property type="match status" value="1"/>
</dbReference>
<dbReference type="RefSeq" id="WP_310054892.1">
    <property type="nucleotide sequence ID" value="NZ_JAVDVW010000002.1"/>
</dbReference>
<keyword evidence="2" id="KW-0732">Signal</keyword>
<feature type="region of interest" description="Disordered" evidence="1">
    <location>
        <begin position="30"/>
        <end position="74"/>
    </location>
</feature>
<dbReference type="EMBL" id="JAVDVW010000002">
    <property type="protein sequence ID" value="MDR7100236.1"/>
    <property type="molecule type" value="Genomic_DNA"/>
</dbReference>
<name>A0ABU1VRX6_9GAMM</name>
<keyword evidence="4" id="KW-1185">Reference proteome</keyword>
<feature type="chain" id="PRO_5046550246" evidence="2">
    <location>
        <begin position="30"/>
        <end position="405"/>
    </location>
</feature>
<dbReference type="SMART" id="SM00028">
    <property type="entry name" value="TPR"/>
    <property type="match status" value="3"/>
</dbReference>
<gene>
    <name evidence="3" type="ORF">J2X04_002617</name>
</gene>
<feature type="compositionally biased region" description="Basic and acidic residues" evidence="1">
    <location>
        <begin position="36"/>
        <end position="54"/>
    </location>
</feature>
<dbReference type="SUPFAM" id="SSF48452">
    <property type="entry name" value="TPR-like"/>
    <property type="match status" value="2"/>
</dbReference>
<dbReference type="Pfam" id="PF14559">
    <property type="entry name" value="TPR_19"/>
    <property type="match status" value="1"/>
</dbReference>